<dbReference type="InterPro" id="IPR036390">
    <property type="entry name" value="WH_DNA-bd_sf"/>
</dbReference>
<keyword evidence="6" id="KW-0614">Plasmid</keyword>
<dbReference type="InterPro" id="IPR029016">
    <property type="entry name" value="GAF-like_dom_sf"/>
</dbReference>
<dbReference type="InterPro" id="IPR005471">
    <property type="entry name" value="Tscrpt_reg_IclR_N"/>
</dbReference>
<keyword evidence="1" id="KW-0805">Transcription regulation</keyword>
<dbReference type="PANTHER" id="PTHR30136">
    <property type="entry name" value="HELIX-TURN-HELIX TRANSCRIPTIONAL REGULATOR, ICLR FAMILY"/>
    <property type="match status" value="1"/>
</dbReference>
<dbReference type="PANTHER" id="PTHR30136:SF24">
    <property type="entry name" value="HTH-TYPE TRANSCRIPTIONAL REPRESSOR ALLR"/>
    <property type="match status" value="1"/>
</dbReference>
<evidence type="ECO:0000256" key="3">
    <source>
        <dbReference type="ARBA" id="ARBA00023163"/>
    </source>
</evidence>
<evidence type="ECO:0000259" key="5">
    <source>
        <dbReference type="PROSITE" id="PS51078"/>
    </source>
</evidence>
<dbReference type="Gene3D" id="3.30.450.40">
    <property type="match status" value="1"/>
</dbReference>
<dbReference type="Pfam" id="PF01614">
    <property type="entry name" value="IclR_C"/>
    <property type="match status" value="1"/>
</dbReference>
<dbReference type="InterPro" id="IPR014757">
    <property type="entry name" value="Tscrpt_reg_IclR_C"/>
</dbReference>
<dbReference type="PROSITE" id="PS51077">
    <property type="entry name" value="HTH_ICLR"/>
    <property type="match status" value="1"/>
</dbReference>
<dbReference type="SMART" id="SM00346">
    <property type="entry name" value="HTH_ICLR"/>
    <property type="match status" value="1"/>
</dbReference>
<dbReference type="Pfam" id="PF09339">
    <property type="entry name" value="HTH_IclR"/>
    <property type="match status" value="1"/>
</dbReference>
<keyword evidence="3" id="KW-0804">Transcription</keyword>
<sequence length="274" mass="29790">MSESENAGSSSLTKAIHILKDLADNASEGVRVIDLARRLNLSQPSAHRLLKTLIAEGLVEQMPEGKSYRLSLEFFSIASQARRREGILDIARPSLLRLSATFNDTVFLLVRSNFDAICLDRVEGPFPIRSFTGDIGGKVPLGIGQGSIAILAHLPEEEREAIIKFNMPRIMDRAAIDEVDLRIKIEEVRRIGAAQMNFEMIEGMAGLGVPVLDRNGIAVASLSIGTLASRLTETRSGTITDLLKAEAQAISSKLNPFDPTLRYPASALRAAQKG</sequence>
<dbReference type="SUPFAM" id="SSF55781">
    <property type="entry name" value="GAF domain-like"/>
    <property type="match status" value="1"/>
</dbReference>
<reference evidence="6" key="1">
    <citation type="submission" date="2022-06" db="EMBL/GenBank/DDBJ databases">
        <title>Physiological and biochemical characterization and genomic elucidation of a strain of the genus Ensifer adhaerens M8 that combines arsenic oxidation and chromium reduction.</title>
        <authorList>
            <person name="Li X."/>
            <person name="Yu c."/>
        </authorList>
    </citation>
    <scope>NUCLEOTIDE SEQUENCE</scope>
    <source>
        <strain evidence="6">M8</strain>
        <plasmid evidence="6">pB</plasmid>
    </source>
</reference>
<organism evidence="6 7">
    <name type="scientific">Ensifer adhaerens</name>
    <name type="common">Sinorhizobium morelense</name>
    <dbReference type="NCBI Taxonomy" id="106592"/>
    <lineage>
        <taxon>Bacteria</taxon>
        <taxon>Pseudomonadati</taxon>
        <taxon>Pseudomonadota</taxon>
        <taxon>Alphaproteobacteria</taxon>
        <taxon>Hyphomicrobiales</taxon>
        <taxon>Rhizobiaceae</taxon>
        <taxon>Sinorhizobium/Ensifer group</taxon>
        <taxon>Ensifer</taxon>
    </lineage>
</organism>
<dbReference type="GO" id="GO:0003700">
    <property type="term" value="F:DNA-binding transcription factor activity"/>
    <property type="evidence" value="ECO:0007669"/>
    <property type="project" value="TreeGrafter"/>
</dbReference>
<accession>A0A9Q8YDG0</accession>
<dbReference type="Proteomes" id="UP001055460">
    <property type="component" value="Plasmid pB"/>
</dbReference>
<dbReference type="InterPro" id="IPR036388">
    <property type="entry name" value="WH-like_DNA-bd_sf"/>
</dbReference>
<feature type="domain" description="IclR-ED" evidence="5">
    <location>
        <begin position="73"/>
        <end position="256"/>
    </location>
</feature>
<dbReference type="GO" id="GO:0045892">
    <property type="term" value="P:negative regulation of DNA-templated transcription"/>
    <property type="evidence" value="ECO:0007669"/>
    <property type="project" value="TreeGrafter"/>
</dbReference>
<dbReference type="CDD" id="cd00090">
    <property type="entry name" value="HTH_ARSR"/>
    <property type="match status" value="1"/>
</dbReference>
<protein>
    <submittedName>
        <fullName evidence="6">IclR family transcriptional regulator</fullName>
    </submittedName>
</protein>
<keyword evidence="2" id="KW-0238">DNA-binding</keyword>
<evidence type="ECO:0000313" key="6">
    <source>
        <dbReference type="EMBL" id="USJ27150.1"/>
    </source>
</evidence>
<dbReference type="Gene3D" id="1.10.10.10">
    <property type="entry name" value="Winged helix-like DNA-binding domain superfamily/Winged helix DNA-binding domain"/>
    <property type="match status" value="1"/>
</dbReference>
<proteinExistence type="predicted"/>
<gene>
    <name evidence="6" type="ORF">NE863_32165</name>
</gene>
<dbReference type="GO" id="GO:0003677">
    <property type="term" value="F:DNA binding"/>
    <property type="evidence" value="ECO:0007669"/>
    <property type="project" value="UniProtKB-KW"/>
</dbReference>
<geneLocation type="plasmid" evidence="6 7">
    <name>pB</name>
</geneLocation>
<dbReference type="InterPro" id="IPR011991">
    <property type="entry name" value="ArsR-like_HTH"/>
</dbReference>
<dbReference type="OrthoDB" id="9807558at2"/>
<dbReference type="PROSITE" id="PS51078">
    <property type="entry name" value="ICLR_ED"/>
    <property type="match status" value="1"/>
</dbReference>
<evidence type="ECO:0000313" key="7">
    <source>
        <dbReference type="Proteomes" id="UP001055460"/>
    </source>
</evidence>
<evidence type="ECO:0000256" key="2">
    <source>
        <dbReference type="ARBA" id="ARBA00023125"/>
    </source>
</evidence>
<dbReference type="SUPFAM" id="SSF46785">
    <property type="entry name" value="Winged helix' DNA-binding domain"/>
    <property type="match status" value="1"/>
</dbReference>
<dbReference type="InterPro" id="IPR050707">
    <property type="entry name" value="HTH_MetabolicPath_Reg"/>
</dbReference>
<evidence type="ECO:0000259" key="4">
    <source>
        <dbReference type="PROSITE" id="PS51077"/>
    </source>
</evidence>
<dbReference type="AlphaFoldDB" id="A0A9Q8YDG0"/>
<dbReference type="EMBL" id="CP098809">
    <property type="protein sequence ID" value="USJ27150.1"/>
    <property type="molecule type" value="Genomic_DNA"/>
</dbReference>
<name>A0A9Q8YDG0_ENSAD</name>
<dbReference type="RefSeq" id="WP_060519046.1">
    <property type="nucleotide sequence ID" value="NZ_CP030264.1"/>
</dbReference>
<evidence type="ECO:0000256" key="1">
    <source>
        <dbReference type="ARBA" id="ARBA00023015"/>
    </source>
</evidence>
<feature type="domain" description="HTH iclR-type" evidence="4">
    <location>
        <begin position="9"/>
        <end position="72"/>
    </location>
</feature>